<dbReference type="Pfam" id="PF03319">
    <property type="entry name" value="EutN_CcmL"/>
    <property type="match status" value="1"/>
</dbReference>
<dbReference type="Proteomes" id="UP000298324">
    <property type="component" value="Unassembled WGS sequence"/>
</dbReference>
<sequence length="89" mass="9243">MLIAKVVGHVVATKKDELLTGFKLLTICPMESKGIYKNKVEVAIDAVGAGIGEEVLVVRGTAARLAVGSPDTPVDAAIVGIIDTIDINE</sequence>
<evidence type="ECO:0000256" key="2">
    <source>
        <dbReference type="ARBA" id="ARBA00023669"/>
    </source>
</evidence>
<evidence type="ECO:0000256" key="3">
    <source>
        <dbReference type="ARBA" id="ARBA00024446"/>
    </source>
</evidence>
<evidence type="ECO:0000256" key="1">
    <source>
        <dbReference type="ARBA" id="ARBA00023587"/>
    </source>
</evidence>
<dbReference type="PANTHER" id="PTHR36539:SF1">
    <property type="entry name" value="BACTERIAL MICROCOMPARTMENT SHELL VERTEX PROTEIN EUTN"/>
    <property type="match status" value="1"/>
</dbReference>
<dbReference type="AlphaFoldDB" id="A0A4Y7R9T1"/>
<dbReference type="EMBL" id="QFGA01000002">
    <property type="protein sequence ID" value="TEB05411.1"/>
    <property type="molecule type" value="Genomic_DNA"/>
</dbReference>
<comment type="subcellular location">
    <subcellularLocation>
        <location evidence="1">Carboxysome</location>
    </subcellularLocation>
</comment>
<dbReference type="SUPFAM" id="SSF159133">
    <property type="entry name" value="EutN/CcmL-like"/>
    <property type="match status" value="1"/>
</dbReference>
<comment type="caution">
    <text evidence="4">The sequence shown here is derived from an EMBL/GenBank/DDBJ whole genome shotgun (WGS) entry which is preliminary data.</text>
</comment>
<dbReference type="PROSITE" id="PS51932">
    <property type="entry name" value="BMV"/>
    <property type="match status" value="1"/>
</dbReference>
<reference evidence="4 5" key="1">
    <citation type="journal article" date="2018" name="Environ. Microbiol.">
        <title>Novel energy conservation strategies and behaviour of Pelotomaculum schinkii driving syntrophic propionate catabolism.</title>
        <authorList>
            <person name="Hidalgo-Ahumada C.A.P."/>
            <person name="Nobu M.K."/>
            <person name="Narihiro T."/>
            <person name="Tamaki H."/>
            <person name="Liu W.T."/>
            <person name="Kamagata Y."/>
            <person name="Stams A.J.M."/>
            <person name="Imachi H."/>
            <person name="Sousa D.Z."/>
        </authorList>
    </citation>
    <scope>NUCLEOTIDE SEQUENCE [LARGE SCALE GENOMIC DNA]</scope>
    <source>
        <strain evidence="4 5">HH</strain>
    </source>
</reference>
<evidence type="ECO:0000313" key="5">
    <source>
        <dbReference type="Proteomes" id="UP000298324"/>
    </source>
</evidence>
<dbReference type="GO" id="GO:0031470">
    <property type="term" value="C:carboxysome"/>
    <property type="evidence" value="ECO:0007669"/>
    <property type="project" value="UniProtKB-SubCell"/>
</dbReference>
<proteinExistence type="predicted"/>
<dbReference type="CDD" id="cd01614">
    <property type="entry name" value="EutN_CcmL"/>
    <property type="match status" value="1"/>
</dbReference>
<dbReference type="InterPro" id="IPR004992">
    <property type="entry name" value="EutN_CcmL"/>
</dbReference>
<evidence type="ECO:0000313" key="4">
    <source>
        <dbReference type="EMBL" id="TEB05411.1"/>
    </source>
</evidence>
<dbReference type="Gene3D" id="2.40.50.220">
    <property type="entry name" value="EutN/Ccml"/>
    <property type="match status" value="1"/>
</dbReference>
<keyword evidence="3" id="KW-1283">Bacterial microcompartment</keyword>
<gene>
    <name evidence="4" type="primary">ccmL</name>
    <name evidence="4" type="ORF">Psch_02452</name>
</gene>
<keyword evidence="2" id="KW-1282">Carboxysome</keyword>
<dbReference type="RefSeq" id="WP_190240472.1">
    <property type="nucleotide sequence ID" value="NZ_QFGA01000002.1"/>
</dbReference>
<organism evidence="4 5">
    <name type="scientific">Pelotomaculum schinkii</name>
    <dbReference type="NCBI Taxonomy" id="78350"/>
    <lineage>
        <taxon>Bacteria</taxon>
        <taxon>Bacillati</taxon>
        <taxon>Bacillota</taxon>
        <taxon>Clostridia</taxon>
        <taxon>Eubacteriales</taxon>
        <taxon>Desulfotomaculaceae</taxon>
        <taxon>Pelotomaculum</taxon>
    </lineage>
</organism>
<protein>
    <submittedName>
        <fullName evidence="4">Carbon dioxide concentrating mechanism protein CcmL</fullName>
    </submittedName>
</protein>
<keyword evidence="5" id="KW-1185">Reference proteome</keyword>
<dbReference type="InterPro" id="IPR036677">
    <property type="entry name" value="EutN_CcmL_sf"/>
</dbReference>
<dbReference type="PANTHER" id="PTHR36539">
    <property type="entry name" value="ETHANOLAMINE UTILIZATION PROTEIN EUTN"/>
    <property type="match status" value="1"/>
</dbReference>
<accession>A0A4Y7R9T1</accession>
<name>A0A4Y7R9T1_9FIRM</name>